<reference evidence="1 2" key="1">
    <citation type="submission" date="2023-11" db="EMBL/GenBank/DDBJ databases">
        <title>Genome sequence of Microbacterium rhizosphaerae KACC 19337.</title>
        <authorList>
            <person name="Choi H."/>
            <person name="Kim S."/>
            <person name="Kim Y."/>
            <person name="Kwon S.-W."/>
            <person name="Heo J."/>
        </authorList>
    </citation>
    <scope>NUCLEOTIDE SEQUENCE [LARGE SCALE GENOMIC DNA]</scope>
    <source>
        <strain evidence="1 2">KACC 19337</strain>
    </source>
</reference>
<evidence type="ECO:0008006" key="3">
    <source>
        <dbReference type="Google" id="ProtNLM"/>
    </source>
</evidence>
<gene>
    <name evidence="1" type="ORF">SM116_09520</name>
</gene>
<name>A0ABZ0SL64_9MICO</name>
<sequence length="190" mass="20639">MLPSMHRAFLFFPGDRLSSTELCAARLDGHVVEVGDAYAPADTVETAALRGASLLPLLGSALAATHLSAAWVLGAMPEPPARHTVQRASERRPHSTFDVRVQYRDLQLPDADLILIGGARVTTPERTLADLARTDDAQHRRAFELLADAEPGLAAAALEWLEAQGPIWAKRAGKEILQARVQDEVTRYTS</sequence>
<accession>A0ABZ0SL64</accession>
<evidence type="ECO:0000313" key="1">
    <source>
        <dbReference type="EMBL" id="WPR88027.1"/>
    </source>
</evidence>
<organism evidence="1 2">
    <name type="scientific">Microbacterium rhizosphaerae</name>
    <dbReference type="NCBI Taxonomy" id="1678237"/>
    <lineage>
        <taxon>Bacteria</taxon>
        <taxon>Bacillati</taxon>
        <taxon>Actinomycetota</taxon>
        <taxon>Actinomycetes</taxon>
        <taxon>Micrococcales</taxon>
        <taxon>Microbacteriaceae</taxon>
        <taxon>Microbacterium</taxon>
    </lineage>
</organism>
<dbReference type="RefSeq" id="WP_320940749.1">
    <property type="nucleotide sequence ID" value="NZ_BAABEU010000010.1"/>
</dbReference>
<proteinExistence type="predicted"/>
<dbReference type="EMBL" id="CP139368">
    <property type="protein sequence ID" value="WPR88027.1"/>
    <property type="molecule type" value="Genomic_DNA"/>
</dbReference>
<keyword evidence="2" id="KW-1185">Reference proteome</keyword>
<evidence type="ECO:0000313" key="2">
    <source>
        <dbReference type="Proteomes" id="UP001323798"/>
    </source>
</evidence>
<protein>
    <recommendedName>
        <fullName evidence="3">AbiEi antitoxin C-terminal domain-containing protein</fullName>
    </recommendedName>
</protein>
<dbReference type="Proteomes" id="UP001323798">
    <property type="component" value="Chromosome"/>
</dbReference>